<dbReference type="PROSITE" id="PS50255">
    <property type="entry name" value="CYTOCHROME_B5_2"/>
    <property type="match status" value="1"/>
</dbReference>
<comment type="subcellular location">
    <subcellularLocation>
        <location evidence="3">Mitochondrion intermembrane space</location>
    </subcellularLocation>
</comment>
<comment type="cofactor">
    <cofactor evidence="2">
        <name>heme b</name>
        <dbReference type="ChEBI" id="CHEBI:60344"/>
    </cofactor>
</comment>
<keyword evidence="9" id="KW-0479">Metal-binding</keyword>
<dbReference type="PRINTS" id="PR00407">
    <property type="entry name" value="EUMOPTERIN"/>
</dbReference>
<dbReference type="OrthoDB" id="10051395at2759"/>
<dbReference type="SUPFAM" id="SSF56524">
    <property type="entry name" value="Oxidoreductase molybdopterin-binding domain"/>
    <property type="match status" value="1"/>
</dbReference>
<keyword evidence="14" id="KW-1133">Transmembrane helix</keyword>
<keyword evidence="14" id="KW-0472">Membrane</keyword>
<dbReference type="SUPFAM" id="SSF81296">
    <property type="entry name" value="E set domains"/>
    <property type="match status" value="1"/>
</dbReference>
<dbReference type="Gene3D" id="3.90.420.10">
    <property type="entry name" value="Oxidoreductase, molybdopterin-binding domain"/>
    <property type="match status" value="1"/>
</dbReference>
<keyword evidence="7" id="KW-0500">Molybdenum</keyword>
<sequence length="562" mass="62159">MAAVLGKCARLSAAVSRNVSPFSGLLGVQGISARVSRLHTSPGKLTAKFQKGRHQKVLLGGVAAVAGVGVLVYFKKSRFWILHAASGELQGGDRKAGLPEYSLKDVEKHKGNGSRIWVTYKHGVYDITEFIDLHPGGEKIKLAAGGSLEPFWHLYAAHKKPEVYEILETYRIGNFKDAGKVALKDASDPYRFDPDRHPALKRNTEKPFNAESPPELLVDNFITPSSLFFVRNHLPVPEVDMKKYRLVIEVQGKKPISLSLQDLKKKYKKHTITATLQCAGNRRKEMSSQRPVKGLSWTFTAISNAEWSGVLLVDVLKAAGVSLDDPKNCHVQFEGLDKDESNNPYGASVPIEIAMNPFREVLLAYEMNGEDIPTDHGYPVRVICPGIAGARNVKWLSKIVVSPDESPSFWQQRDYKSFSPSIDWDTADFSKSPALQDFPITSAICVPSAGQKIDGEDGEITLKGYAWSGGGRGIMRVDISADGGKTWQVASLQKPGQRPYQEWSWTLWEVDVPIPEGFKGNMELICKAVDSSHNVQPDSVAGIWNLRGLMNNSWHRINVEVN</sequence>
<dbReference type="UniPathway" id="UPA00096"/>
<dbReference type="InterPro" id="IPR036374">
    <property type="entry name" value="OxRdtase_Mopterin-bd_sf"/>
</dbReference>
<comment type="pathway">
    <text evidence="4">Sulfur metabolism.</text>
</comment>
<evidence type="ECO:0000256" key="1">
    <source>
        <dbReference type="ARBA" id="ARBA00001924"/>
    </source>
</evidence>
<keyword evidence="16" id="KW-1185">Reference proteome</keyword>
<gene>
    <name evidence="17" type="primary">LOC106155121</name>
</gene>
<evidence type="ECO:0000256" key="12">
    <source>
        <dbReference type="ARBA" id="ARBA00023128"/>
    </source>
</evidence>
<dbReference type="FunFam" id="2.60.40.650:FF:000002">
    <property type="entry name" value="sulfite oxidase"/>
    <property type="match status" value="1"/>
</dbReference>
<dbReference type="InterPro" id="IPR001199">
    <property type="entry name" value="Cyt_B5-like_heme/steroid-bd"/>
</dbReference>
<dbReference type="PANTHER" id="PTHR19372">
    <property type="entry name" value="SULFITE REDUCTASE"/>
    <property type="match status" value="1"/>
</dbReference>
<evidence type="ECO:0000313" key="16">
    <source>
        <dbReference type="Proteomes" id="UP000085678"/>
    </source>
</evidence>
<evidence type="ECO:0000256" key="3">
    <source>
        <dbReference type="ARBA" id="ARBA00004569"/>
    </source>
</evidence>
<evidence type="ECO:0000256" key="11">
    <source>
        <dbReference type="ARBA" id="ARBA00023004"/>
    </source>
</evidence>
<reference evidence="17" key="1">
    <citation type="submission" date="2025-08" db="UniProtKB">
        <authorList>
            <consortium name="RefSeq"/>
        </authorList>
    </citation>
    <scope>IDENTIFICATION</scope>
    <source>
        <tissue evidence="17">Gonads</tissue>
    </source>
</reference>
<dbReference type="SUPFAM" id="SSF55856">
    <property type="entry name" value="Cytochrome b5-like heme/steroid binding domain"/>
    <property type="match status" value="1"/>
</dbReference>
<evidence type="ECO:0000256" key="8">
    <source>
        <dbReference type="ARBA" id="ARBA00022617"/>
    </source>
</evidence>
<proteinExistence type="predicted"/>
<dbReference type="InterPro" id="IPR005066">
    <property type="entry name" value="MoCF_OxRdtse_dimer"/>
</dbReference>
<dbReference type="GeneID" id="106155121"/>
<keyword evidence="11" id="KW-0408">Iron</keyword>
<dbReference type="GO" id="GO:0008482">
    <property type="term" value="F:sulfite oxidase activity"/>
    <property type="evidence" value="ECO:0007669"/>
    <property type="project" value="UniProtKB-EC"/>
</dbReference>
<feature type="domain" description="Cytochrome b5 heme-binding" evidence="15">
    <location>
        <begin position="98"/>
        <end position="176"/>
    </location>
</feature>
<dbReference type="RefSeq" id="XP_013385251.1">
    <property type="nucleotide sequence ID" value="XM_013529797.1"/>
</dbReference>
<dbReference type="FunFam" id="3.90.420.10:FF:000002">
    <property type="entry name" value="sulfite oxidase, mitochondrial"/>
    <property type="match status" value="1"/>
</dbReference>
<dbReference type="FunFam" id="3.10.120.10:FF:000007">
    <property type="entry name" value="Sulfite oxidase, mitochondrial"/>
    <property type="match status" value="1"/>
</dbReference>
<dbReference type="KEGG" id="lak:106155121"/>
<dbReference type="Pfam" id="PF03404">
    <property type="entry name" value="Mo-co_dimer"/>
    <property type="match status" value="1"/>
</dbReference>
<dbReference type="GO" id="GO:0043546">
    <property type="term" value="F:molybdopterin cofactor binding"/>
    <property type="evidence" value="ECO:0007669"/>
    <property type="project" value="TreeGrafter"/>
</dbReference>
<dbReference type="CDD" id="cd02111">
    <property type="entry name" value="eukary_SO_Moco"/>
    <property type="match status" value="1"/>
</dbReference>
<evidence type="ECO:0000256" key="5">
    <source>
        <dbReference type="ARBA" id="ARBA00004971"/>
    </source>
</evidence>
<evidence type="ECO:0000256" key="7">
    <source>
        <dbReference type="ARBA" id="ARBA00022505"/>
    </source>
</evidence>
<dbReference type="Gene3D" id="3.10.120.10">
    <property type="entry name" value="Cytochrome b5-like heme/steroid binding domain"/>
    <property type="match status" value="1"/>
</dbReference>
<dbReference type="PANTHER" id="PTHR19372:SF7">
    <property type="entry name" value="SULFITE OXIDASE, MITOCHONDRIAL"/>
    <property type="match status" value="1"/>
</dbReference>
<feature type="transmembrane region" description="Helical" evidence="14">
    <location>
        <begin position="57"/>
        <end position="74"/>
    </location>
</feature>
<dbReference type="PROSITE" id="PS00191">
    <property type="entry name" value="CYTOCHROME_B5_1"/>
    <property type="match status" value="1"/>
</dbReference>
<dbReference type="GO" id="GO:0006790">
    <property type="term" value="P:sulfur compound metabolic process"/>
    <property type="evidence" value="ECO:0007669"/>
    <property type="project" value="UniProtKB-UniPathway"/>
</dbReference>
<dbReference type="Gene3D" id="2.60.40.650">
    <property type="match status" value="1"/>
</dbReference>
<dbReference type="Pfam" id="PF00174">
    <property type="entry name" value="Oxidored_molyb"/>
    <property type="match status" value="1"/>
</dbReference>
<keyword evidence="12" id="KW-0496">Mitochondrion</keyword>
<dbReference type="GO" id="GO:0030151">
    <property type="term" value="F:molybdenum ion binding"/>
    <property type="evidence" value="ECO:0007669"/>
    <property type="project" value="InterPro"/>
</dbReference>
<evidence type="ECO:0000256" key="13">
    <source>
        <dbReference type="ARBA" id="ARBA00070338"/>
    </source>
</evidence>
<evidence type="ECO:0000256" key="14">
    <source>
        <dbReference type="SAM" id="Phobius"/>
    </source>
</evidence>
<evidence type="ECO:0000256" key="2">
    <source>
        <dbReference type="ARBA" id="ARBA00001970"/>
    </source>
</evidence>
<dbReference type="InterPro" id="IPR000572">
    <property type="entry name" value="OxRdtase_Mopterin-bd_dom"/>
</dbReference>
<dbReference type="OMA" id="TWHVAEL"/>
<dbReference type="EC" id="1.8.3.1" evidence="6"/>
<evidence type="ECO:0000256" key="4">
    <source>
        <dbReference type="ARBA" id="ARBA00004678"/>
    </source>
</evidence>
<dbReference type="FunCoup" id="A0A1S3HIG1">
    <property type="interactions" value="1444"/>
</dbReference>
<keyword evidence="14" id="KW-0812">Transmembrane</keyword>
<dbReference type="InterPro" id="IPR018506">
    <property type="entry name" value="Cyt_B5_heme-BS"/>
</dbReference>
<evidence type="ECO:0000256" key="10">
    <source>
        <dbReference type="ARBA" id="ARBA00023002"/>
    </source>
</evidence>
<keyword evidence="8" id="KW-0349">Heme</keyword>
<comment type="pathway">
    <text evidence="5">Energy metabolism; sulfur metabolism.</text>
</comment>
<evidence type="ECO:0000256" key="6">
    <source>
        <dbReference type="ARBA" id="ARBA00012505"/>
    </source>
</evidence>
<dbReference type="Pfam" id="PF00173">
    <property type="entry name" value="Cyt-b5"/>
    <property type="match status" value="1"/>
</dbReference>
<name>A0A1S3HIG1_LINAN</name>
<evidence type="ECO:0000256" key="9">
    <source>
        <dbReference type="ARBA" id="ARBA00022723"/>
    </source>
</evidence>
<dbReference type="AlphaFoldDB" id="A0A1S3HIG1"/>
<keyword evidence="10" id="KW-0560">Oxidoreductase</keyword>
<dbReference type="InParanoid" id="A0A1S3HIG1"/>
<evidence type="ECO:0000259" key="15">
    <source>
        <dbReference type="PROSITE" id="PS50255"/>
    </source>
</evidence>
<dbReference type="STRING" id="7574.A0A1S3HIG1"/>
<accession>A0A1S3HIG1</accession>
<organism evidence="16 17">
    <name type="scientific">Lingula anatina</name>
    <name type="common">Brachiopod</name>
    <name type="synonym">Lingula unguis</name>
    <dbReference type="NCBI Taxonomy" id="7574"/>
    <lineage>
        <taxon>Eukaryota</taxon>
        <taxon>Metazoa</taxon>
        <taxon>Spiralia</taxon>
        <taxon>Lophotrochozoa</taxon>
        <taxon>Brachiopoda</taxon>
        <taxon>Linguliformea</taxon>
        <taxon>Lingulata</taxon>
        <taxon>Lingulida</taxon>
        <taxon>Linguloidea</taxon>
        <taxon>Lingulidae</taxon>
        <taxon>Lingula</taxon>
    </lineage>
</organism>
<dbReference type="GO" id="GO:0005758">
    <property type="term" value="C:mitochondrial intermembrane space"/>
    <property type="evidence" value="ECO:0007669"/>
    <property type="project" value="UniProtKB-SubCell"/>
</dbReference>
<dbReference type="InterPro" id="IPR014756">
    <property type="entry name" value="Ig_E-set"/>
</dbReference>
<comment type="cofactor">
    <cofactor evidence="1">
        <name>Mo-molybdopterin</name>
        <dbReference type="ChEBI" id="CHEBI:71302"/>
    </cofactor>
</comment>
<dbReference type="Proteomes" id="UP000085678">
    <property type="component" value="Unplaced"/>
</dbReference>
<evidence type="ECO:0000313" key="17">
    <source>
        <dbReference type="RefSeq" id="XP_013385251.1"/>
    </source>
</evidence>
<protein>
    <recommendedName>
        <fullName evidence="13">Sulfite oxidase</fullName>
        <ecNumber evidence="6">1.8.3.1</ecNumber>
    </recommendedName>
</protein>
<dbReference type="InterPro" id="IPR008335">
    <property type="entry name" value="Mopterin_OxRdtase_euk"/>
</dbReference>
<dbReference type="SMART" id="SM01117">
    <property type="entry name" value="Cyt-b5"/>
    <property type="match status" value="1"/>
</dbReference>
<dbReference type="InterPro" id="IPR036400">
    <property type="entry name" value="Cyt_B5-like_heme/steroid_sf"/>
</dbReference>
<dbReference type="GO" id="GO:0020037">
    <property type="term" value="F:heme binding"/>
    <property type="evidence" value="ECO:0007669"/>
    <property type="project" value="InterPro"/>
</dbReference>